<dbReference type="InterPro" id="IPR032710">
    <property type="entry name" value="NTF2-like_dom_sf"/>
</dbReference>
<dbReference type="AlphaFoldDB" id="A0A120FKH9"/>
<comment type="caution">
    <text evidence="2">The sequence shown here is derived from an EMBL/GenBank/DDBJ whole genome shotgun (WGS) entry which is preliminary data.</text>
</comment>
<dbReference type="InterPro" id="IPR037401">
    <property type="entry name" value="SnoaL-like"/>
</dbReference>
<dbReference type="OrthoDB" id="9808719at2"/>
<feature type="domain" description="SnoaL-like" evidence="1">
    <location>
        <begin position="8"/>
        <end position="108"/>
    </location>
</feature>
<gene>
    <name evidence="2" type="ORF">AS026_08265</name>
</gene>
<name>A0A120FKH9_9HYPH</name>
<reference evidence="2 3" key="1">
    <citation type="submission" date="2015-11" db="EMBL/GenBank/DDBJ databases">
        <title>Draft Genome Sequence of the Strain BR 10423 (Rhizobium sp.) isolated from nodules of Mimosa pudica.</title>
        <authorList>
            <person name="Barauna A.C."/>
            <person name="Zilli J.E."/>
            <person name="Simoes-Araujo J.L."/>
            <person name="Reis V.M."/>
            <person name="James E.K."/>
            <person name="Reis F.B.Jr."/>
            <person name="Rouws L.F."/>
            <person name="Passos S.R."/>
            <person name="Gois S.R."/>
        </authorList>
    </citation>
    <scope>NUCLEOTIDE SEQUENCE [LARGE SCALE GENOMIC DNA]</scope>
    <source>
        <strain evidence="2 3">BR10423</strain>
    </source>
</reference>
<dbReference type="Pfam" id="PF12680">
    <property type="entry name" value="SnoaL_2"/>
    <property type="match status" value="1"/>
</dbReference>
<dbReference type="Proteomes" id="UP000068164">
    <property type="component" value="Unassembled WGS sequence"/>
</dbReference>
<proteinExistence type="predicted"/>
<dbReference type="SUPFAM" id="SSF54427">
    <property type="entry name" value="NTF2-like"/>
    <property type="match status" value="1"/>
</dbReference>
<sequence>MTDANTEAQRYIAIWNETDATRRTALIAESWHEAATYIDPLMRGEGHEQINALVEAVHARFPGFRFELVGTADGYGDNLRFSWDLGPTGGEHLIKGTDFAVLEGGRLKSVHGFIDQLPEAA</sequence>
<accession>A0A120FKH9</accession>
<protein>
    <submittedName>
        <fullName evidence="2">Polyketide cyclase</fullName>
    </submittedName>
</protein>
<dbReference type="RefSeq" id="WP_062371159.1">
    <property type="nucleotide sequence ID" value="NZ_LNCD01000083.1"/>
</dbReference>
<evidence type="ECO:0000313" key="2">
    <source>
        <dbReference type="EMBL" id="KWV50752.1"/>
    </source>
</evidence>
<evidence type="ECO:0000259" key="1">
    <source>
        <dbReference type="Pfam" id="PF12680"/>
    </source>
</evidence>
<dbReference type="EMBL" id="LNCD01000083">
    <property type="protein sequence ID" value="KWV50752.1"/>
    <property type="molecule type" value="Genomic_DNA"/>
</dbReference>
<dbReference type="Gene3D" id="3.10.450.50">
    <property type="match status" value="1"/>
</dbReference>
<evidence type="ECO:0000313" key="3">
    <source>
        <dbReference type="Proteomes" id="UP000068164"/>
    </source>
</evidence>
<keyword evidence="3" id="KW-1185">Reference proteome</keyword>
<organism evidence="2 3">
    <name type="scientific">Rhizobium altiplani</name>
    <dbReference type="NCBI Taxonomy" id="1864509"/>
    <lineage>
        <taxon>Bacteria</taxon>
        <taxon>Pseudomonadati</taxon>
        <taxon>Pseudomonadota</taxon>
        <taxon>Alphaproteobacteria</taxon>
        <taxon>Hyphomicrobiales</taxon>
        <taxon>Rhizobiaceae</taxon>
        <taxon>Rhizobium/Agrobacterium group</taxon>
        <taxon>Rhizobium</taxon>
    </lineage>
</organism>